<comment type="miscellaneous">
    <text evidence="3">The reaction proceeds via a thioester-linked acyl-enzyme intermediate.</text>
</comment>
<dbReference type="Proteomes" id="UP000664857">
    <property type="component" value="Unassembled WGS sequence"/>
</dbReference>
<comment type="function">
    <text evidence="3">Catalyzes the amidotransfer (transamidation) of the octanoyl moiety from octanoyl-GcvH to the lipoyl domain of the E2 subunit of lipoate-dependent enzymes.</text>
</comment>
<name>A0ABS3HRJ7_9ENTE</name>
<dbReference type="CDD" id="cd16443">
    <property type="entry name" value="LplA"/>
    <property type="match status" value="1"/>
</dbReference>
<dbReference type="InterPro" id="IPR050664">
    <property type="entry name" value="Octanoyltrans_LipM/LipL"/>
</dbReference>
<comment type="similarity">
    <text evidence="3">Belongs to the octanoyltransferase LipL family.</text>
</comment>
<protein>
    <recommendedName>
        <fullName evidence="3">Octanoyl-[GcvH]:protein N-octanoyltransferase</fullName>
        <ecNumber evidence="3">2.3.1.204</ecNumber>
    </recommendedName>
    <alternativeName>
        <fullName evidence="3">Octanoyl-[GcvH]:E2 amidotransferase</fullName>
    </alternativeName>
</protein>
<dbReference type="HAMAP" id="MF_02119">
    <property type="entry name" value="LipL"/>
    <property type="match status" value="1"/>
</dbReference>
<feature type="site" description="Lowers pKa of active site Cys" evidence="3">
    <location>
        <position position="156"/>
    </location>
</feature>
<evidence type="ECO:0000256" key="2">
    <source>
        <dbReference type="ARBA" id="ARBA00023315"/>
    </source>
</evidence>
<dbReference type="Pfam" id="PF21948">
    <property type="entry name" value="LplA-B_cat"/>
    <property type="match status" value="1"/>
</dbReference>
<evidence type="ECO:0000259" key="4">
    <source>
        <dbReference type="PROSITE" id="PS51733"/>
    </source>
</evidence>
<gene>
    <name evidence="3" type="primary">lipL</name>
    <name evidence="5" type="ORF">DOK76_04835</name>
</gene>
<keyword evidence="1 3" id="KW-0808">Transferase</keyword>
<dbReference type="RefSeq" id="WP_206965364.1">
    <property type="nucleotide sequence ID" value="NZ_JAFLVX010000014.1"/>
</dbReference>
<evidence type="ECO:0000256" key="3">
    <source>
        <dbReference type="HAMAP-Rule" id="MF_02119"/>
    </source>
</evidence>
<dbReference type="PROSITE" id="PS51733">
    <property type="entry name" value="BPL_LPL_CATALYTIC"/>
    <property type="match status" value="1"/>
</dbReference>
<evidence type="ECO:0000313" key="5">
    <source>
        <dbReference type="EMBL" id="MBO0476384.1"/>
    </source>
</evidence>
<dbReference type="GO" id="GO:0016874">
    <property type="term" value="F:ligase activity"/>
    <property type="evidence" value="ECO:0007669"/>
    <property type="project" value="UniProtKB-KW"/>
</dbReference>
<keyword evidence="6" id="KW-1185">Reference proteome</keyword>
<evidence type="ECO:0000256" key="1">
    <source>
        <dbReference type="ARBA" id="ARBA00022679"/>
    </source>
</evidence>
<accession>A0ABS3HRJ7</accession>
<dbReference type="EMBL" id="JAFLVX010000014">
    <property type="protein sequence ID" value="MBO0476384.1"/>
    <property type="molecule type" value="Genomic_DNA"/>
</dbReference>
<reference evidence="5 6" key="1">
    <citation type="submission" date="2021-03" db="EMBL/GenBank/DDBJ databases">
        <title>Enterococcal diversity collection.</title>
        <authorList>
            <person name="Gilmore M.S."/>
            <person name="Schwartzman J."/>
            <person name="Van Tyne D."/>
            <person name="Martin M."/>
            <person name="Earl A.M."/>
            <person name="Manson A.L."/>
            <person name="Straub T."/>
            <person name="Salamzade R."/>
            <person name="Saavedra J."/>
            <person name="Lebreton F."/>
            <person name="Prichula J."/>
            <person name="Schaufler K."/>
            <person name="Gaca A."/>
            <person name="Sgardioli B."/>
            <person name="Wagenaar J."/>
            <person name="Strong T."/>
        </authorList>
    </citation>
    <scope>NUCLEOTIDE SEQUENCE [LARGE SCALE GENOMIC DNA]</scope>
    <source>
        <strain evidence="5 6">DIV0080</strain>
    </source>
</reference>
<organism evidence="5 6">
    <name type="scientific">Candidatus Vagococcus giribetii</name>
    <dbReference type="NCBI Taxonomy" id="2230876"/>
    <lineage>
        <taxon>Bacteria</taxon>
        <taxon>Bacillati</taxon>
        <taxon>Bacillota</taxon>
        <taxon>Bacilli</taxon>
        <taxon>Lactobacillales</taxon>
        <taxon>Enterococcaceae</taxon>
        <taxon>Vagococcus</taxon>
    </lineage>
</organism>
<evidence type="ECO:0000313" key="6">
    <source>
        <dbReference type="Proteomes" id="UP000664857"/>
    </source>
</evidence>
<dbReference type="EC" id="2.3.1.204" evidence="3"/>
<dbReference type="PANTHER" id="PTHR43679:SF2">
    <property type="entry name" value="OCTANOYL-[GCVH]:PROTEIN N-OCTANOYLTRANSFERASE"/>
    <property type="match status" value="1"/>
</dbReference>
<dbReference type="InterPro" id="IPR024897">
    <property type="entry name" value="LipL"/>
</dbReference>
<feature type="active site" description="Acyl-thioester intermediate" evidence="3">
    <location>
        <position position="144"/>
    </location>
</feature>
<dbReference type="PANTHER" id="PTHR43679">
    <property type="entry name" value="OCTANOYLTRANSFERASE LIPM-RELATED"/>
    <property type="match status" value="1"/>
</dbReference>
<dbReference type="Gene3D" id="3.30.930.10">
    <property type="entry name" value="Bira Bifunctional Protein, Domain 2"/>
    <property type="match status" value="1"/>
</dbReference>
<comment type="catalytic activity">
    <reaction evidence="3">
        <text>N(6)-octanoyl-L-lysyl-[glycine-cleavage complex H protein] + L-lysyl-[lipoyl-carrier protein] = N(6)-octanoyl-L-lysyl-[lipoyl-carrier protein] + L-lysyl-[glycine-cleavage complex H protein]</text>
        <dbReference type="Rhea" id="RHEA:20213"/>
        <dbReference type="Rhea" id="RHEA-COMP:10500"/>
        <dbReference type="Rhea" id="RHEA-COMP:10501"/>
        <dbReference type="Rhea" id="RHEA-COMP:10503"/>
        <dbReference type="Rhea" id="RHEA-COMP:10504"/>
        <dbReference type="ChEBI" id="CHEBI:29969"/>
        <dbReference type="ChEBI" id="CHEBI:78809"/>
        <dbReference type="EC" id="2.3.1.204"/>
    </reaction>
</comment>
<dbReference type="InterPro" id="IPR004143">
    <property type="entry name" value="BPL_LPL_catalytic"/>
</dbReference>
<comment type="pathway">
    <text evidence="3">Protein modification; protein lipoylation via endogenous pathway; protein N(6)-(lipoyl)lysine from octanoyl-[acyl-carrier-protein].</text>
</comment>
<dbReference type="SUPFAM" id="SSF55681">
    <property type="entry name" value="Class II aaRS and biotin synthetases"/>
    <property type="match status" value="1"/>
</dbReference>
<keyword evidence="2 3" id="KW-0012">Acyltransferase</keyword>
<dbReference type="InterPro" id="IPR045864">
    <property type="entry name" value="aa-tRNA-synth_II/BPL/LPL"/>
</dbReference>
<feature type="domain" description="BPL/LPL catalytic" evidence="4">
    <location>
        <begin position="37"/>
        <end position="221"/>
    </location>
</feature>
<proteinExistence type="inferred from homology"/>
<sequence>MTQLNQSAVLLEHINIPSQKALEPFIYTDLLAEYAGNEQLTCFHFWTMTNELILGMQDTRVTMLDKGISSILTNGYQPVVRNSGGLAVVADEGVLNFTMILPQPEIKSDLSIDNGYELMKQMIETALADFDCQIDAFEVSDSYCPGEFDLSINGKKFAGISQRRIKKGIAIMIYLSVNGDQNKRGSLVRDFYQVSLGDKFGQDKFPPVNPDSMANLSDLLETSLSVSDMTSRLLGAIEANYNLDQSSQEEFQHFLASEDFENSFKHQEERMKRRNEIINWEAL</sequence>
<comment type="caution">
    <text evidence="5">The sequence shown here is derived from an EMBL/GenBank/DDBJ whole genome shotgun (WGS) entry which is preliminary data.</text>
</comment>
<keyword evidence="5" id="KW-0436">Ligase</keyword>